<protein>
    <submittedName>
        <fullName evidence="1">Uncharacterized protein</fullName>
    </submittedName>
</protein>
<dbReference type="AlphaFoldDB" id="A0A1G7JRA7"/>
<accession>A0A1G7JRA7</accession>
<name>A0A1G7JRA7_PSEOR</name>
<sequence length="99" mass="10434">MYFRLTADAAELVEPENVTAFSVRSDLGGADLAAAVERAALGAVLPDGEHVMIDVAAIRRLAGNVPAGWEDDLAGMLAYAQKKGWTSEDGSAVRAHVEH</sequence>
<dbReference type="RefSeq" id="WP_093078911.1">
    <property type="nucleotide sequence ID" value="NZ_FNBE01000004.1"/>
</dbReference>
<organism evidence="1 2">
    <name type="scientific">Pseudonocardia oroxyli</name>
    <dbReference type="NCBI Taxonomy" id="366584"/>
    <lineage>
        <taxon>Bacteria</taxon>
        <taxon>Bacillati</taxon>
        <taxon>Actinomycetota</taxon>
        <taxon>Actinomycetes</taxon>
        <taxon>Pseudonocardiales</taxon>
        <taxon>Pseudonocardiaceae</taxon>
        <taxon>Pseudonocardia</taxon>
    </lineage>
</organism>
<dbReference type="OrthoDB" id="4481150at2"/>
<keyword evidence="2" id="KW-1185">Reference proteome</keyword>
<dbReference type="Proteomes" id="UP000198967">
    <property type="component" value="Unassembled WGS sequence"/>
</dbReference>
<evidence type="ECO:0000313" key="1">
    <source>
        <dbReference type="EMBL" id="SDF27482.1"/>
    </source>
</evidence>
<dbReference type="EMBL" id="FNBE01000004">
    <property type="protein sequence ID" value="SDF27482.1"/>
    <property type="molecule type" value="Genomic_DNA"/>
</dbReference>
<evidence type="ECO:0000313" key="2">
    <source>
        <dbReference type="Proteomes" id="UP000198967"/>
    </source>
</evidence>
<dbReference type="STRING" id="366584.SAMN05216377_104136"/>
<proteinExistence type="predicted"/>
<gene>
    <name evidence="1" type="ORF">SAMN05216377_104136</name>
</gene>
<reference evidence="1 2" key="1">
    <citation type="submission" date="2016-10" db="EMBL/GenBank/DDBJ databases">
        <authorList>
            <person name="de Groot N.N."/>
        </authorList>
    </citation>
    <scope>NUCLEOTIDE SEQUENCE [LARGE SCALE GENOMIC DNA]</scope>
    <source>
        <strain evidence="1 2">CGMCC 4.3143</strain>
    </source>
</reference>